<dbReference type="Gene3D" id="2.60.120.260">
    <property type="entry name" value="Galactose-binding domain-like"/>
    <property type="match status" value="1"/>
</dbReference>
<evidence type="ECO:0000313" key="2">
    <source>
        <dbReference type="Proteomes" id="UP000681967"/>
    </source>
</evidence>
<evidence type="ECO:0008006" key="3">
    <source>
        <dbReference type="Google" id="ProtNLM"/>
    </source>
</evidence>
<protein>
    <recommendedName>
        <fullName evidence="3">F5/8 type C domain-containing protein</fullName>
    </recommendedName>
</protein>
<evidence type="ECO:0000313" key="1">
    <source>
        <dbReference type="EMBL" id="CAF5080571.1"/>
    </source>
</evidence>
<sequence>MIDEVQAFVNGNDISHLVNYYFLTPPTSKSVSSSDGAYLDDGVRLNDGAIAGILGPITGWMKNELRTITIDLLINRNIRETSVWALIKPDWAISPPRSVIVSTSLDGVKWILFGQQGQMQLGERMLDAQRLFITTANLTLARYIKFDFVIDEVSPEWWTMVSEVTATN</sequence>
<dbReference type="Proteomes" id="UP000681967">
    <property type="component" value="Unassembled WGS sequence"/>
</dbReference>
<dbReference type="EMBL" id="CAJOBH010233479">
    <property type="protein sequence ID" value="CAF5080571.1"/>
    <property type="molecule type" value="Genomic_DNA"/>
</dbReference>
<comment type="caution">
    <text evidence="1">The sequence shown here is derived from an EMBL/GenBank/DDBJ whole genome shotgun (WGS) entry which is preliminary data.</text>
</comment>
<reference evidence="1" key="1">
    <citation type="submission" date="2021-02" db="EMBL/GenBank/DDBJ databases">
        <authorList>
            <person name="Nowell W R."/>
        </authorList>
    </citation>
    <scope>NUCLEOTIDE SEQUENCE</scope>
</reference>
<dbReference type="SUPFAM" id="SSF49785">
    <property type="entry name" value="Galactose-binding domain-like"/>
    <property type="match status" value="1"/>
</dbReference>
<dbReference type="InterPro" id="IPR008979">
    <property type="entry name" value="Galactose-bd-like_sf"/>
</dbReference>
<gene>
    <name evidence="1" type="ORF">BYL167_LOCUS61869</name>
</gene>
<accession>A0A8S3EKI5</accession>
<proteinExistence type="predicted"/>
<name>A0A8S3EKI5_9BILA</name>
<organism evidence="1 2">
    <name type="scientific">Rotaria magnacalcarata</name>
    <dbReference type="NCBI Taxonomy" id="392030"/>
    <lineage>
        <taxon>Eukaryota</taxon>
        <taxon>Metazoa</taxon>
        <taxon>Spiralia</taxon>
        <taxon>Gnathifera</taxon>
        <taxon>Rotifera</taxon>
        <taxon>Eurotatoria</taxon>
        <taxon>Bdelloidea</taxon>
        <taxon>Philodinida</taxon>
        <taxon>Philodinidae</taxon>
        <taxon>Rotaria</taxon>
    </lineage>
</organism>
<dbReference type="AlphaFoldDB" id="A0A8S3EKI5"/>